<feature type="domain" description="RNA polymerase sigma-70 region 2" evidence="6">
    <location>
        <begin position="29"/>
        <end position="96"/>
    </location>
</feature>
<evidence type="ECO:0000259" key="6">
    <source>
        <dbReference type="Pfam" id="PF04542"/>
    </source>
</evidence>
<comment type="caution">
    <text evidence="8">The sequence shown here is derived from an EMBL/GenBank/DDBJ whole genome shotgun (WGS) entry which is preliminary data.</text>
</comment>
<dbReference type="InterPro" id="IPR013324">
    <property type="entry name" value="RNA_pol_sigma_r3/r4-like"/>
</dbReference>
<dbReference type="GO" id="GO:0016987">
    <property type="term" value="F:sigma factor activity"/>
    <property type="evidence" value="ECO:0007669"/>
    <property type="project" value="UniProtKB-KW"/>
</dbReference>
<evidence type="ECO:0000313" key="9">
    <source>
        <dbReference type="Proteomes" id="UP000319143"/>
    </source>
</evidence>
<evidence type="ECO:0000256" key="4">
    <source>
        <dbReference type="ARBA" id="ARBA00023125"/>
    </source>
</evidence>
<dbReference type="InterPro" id="IPR007627">
    <property type="entry name" value="RNA_pol_sigma70_r2"/>
</dbReference>
<reference evidence="8 9" key="1">
    <citation type="submission" date="2019-02" db="EMBL/GenBank/DDBJ databases">
        <title>Deep-cultivation of Planctomycetes and their phenomic and genomic characterization uncovers novel biology.</title>
        <authorList>
            <person name="Wiegand S."/>
            <person name="Jogler M."/>
            <person name="Boedeker C."/>
            <person name="Pinto D."/>
            <person name="Vollmers J."/>
            <person name="Rivas-Marin E."/>
            <person name="Kohn T."/>
            <person name="Peeters S.H."/>
            <person name="Heuer A."/>
            <person name="Rast P."/>
            <person name="Oberbeckmann S."/>
            <person name="Bunk B."/>
            <person name="Jeske O."/>
            <person name="Meyerdierks A."/>
            <person name="Storesund J.E."/>
            <person name="Kallscheuer N."/>
            <person name="Luecker S."/>
            <person name="Lage O.M."/>
            <person name="Pohl T."/>
            <person name="Merkel B.J."/>
            <person name="Hornburger P."/>
            <person name="Mueller R.-W."/>
            <person name="Bruemmer F."/>
            <person name="Labrenz M."/>
            <person name="Spormann A.M."/>
            <person name="Op Den Camp H."/>
            <person name="Overmann J."/>
            <person name="Amann R."/>
            <person name="Jetten M.S.M."/>
            <person name="Mascher T."/>
            <person name="Medema M.H."/>
            <person name="Devos D.P."/>
            <person name="Kaster A.-K."/>
            <person name="Ovreas L."/>
            <person name="Rohde M."/>
            <person name="Galperin M.Y."/>
            <person name="Jogler C."/>
        </authorList>
    </citation>
    <scope>NUCLEOTIDE SEQUENCE [LARGE SCALE GENOMIC DNA]</scope>
    <source>
        <strain evidence="8 9">Poly41</strain>
    </source>
</reference>
<evidence type="ECO:0000256" key="1">
    <source>
        <dbReference type="ARBA" id="ARBA00010641"/>
    </source>
</evidence>
<dbReference type="GO" id="GO:0006352">
    <property type="term" value="P:DNA-templated transcription initiation"/>
    <property type="evidence" value="ECO:0007669"/>
    <property type="project" value="InterPro"/>
</dbReference>
<keyword evidence="4" id="KW-0238">DNA-binding</keyword>
<dbReference type="SUPFAM" id="SSF88659">
    <property type="entry name" value="Sigma3 and sigma4 domains of RNA polymerase sigma factors"/>
    <property type="match status" value="1"/>
</dbReference>
<dbReference type="Pfam" id="PF08281">
    <property type="entry name" value="Sigma70_r4_2"/>
    <property type="match status" value="1"/>
</dbReference>
<dbReference type="InterPro" id="IPR036388">
    <property type="entry name" value="WH-like_DNA-bd_sf"/>
</dbReference>
<dbReference type="NCBIfam" id="TIGR02937">
    <property type="entry name" value="sigma70-ECF"/>
    <property type="match status" value="1"/>
</dbReference>
<keyword evidence="9" id="KW-1185">Reference proteome</keyword>
<sequence length="188" mass="21377">MATFDSFSDQVRRRAERIAESSAAALAGLYDLTAQRLVRYATTITANQHDAEDAVSAALVRVAREPRLLCRAERPWAYLLRMVRNESLLILRKKKRWSLLGDLSDLLTRRSSDPIEIEDQQRAVWSALRSLPTEQSEVVVLKIWEDMTFAQISEVLEVSPSTAASRYRYAIEKLSGKLRSSDAEVIHE</sequence>
<dbReference type="InterPro" id="IPR013325">
    <property type="entry name" value="RNA_pol_sigma_r2"/>
</dbReference>
<dbReference type="PANTHER" id="PTHR43133:SF8">
    <property type="entry name" value="RNA POLYMERASE SIGMA FACTOR HI_1459-RELATED"/>
    <property type="match status" value="1"/>
</dbReference>
<feature type="domain" description="RNA polymerase sigma factor 70 region 4 type 2" evidence="7">
    <location>
        <begin position="122"/>
        <end position="174"/>
    </location>
</feature>
<dbReference type="SUPFAM" id="SSF88946">
    <property type="entry name" value="Sigma2 domain of RNA polymerase sigma factors"/>
    <property type="match status" value="1"/>
</dbReference>
<keyword evidence="2" id="KW-0805">Transcription regulation</keyword>
<evidence type="ECO:0000256" key="2">
    <source>
        <dbReference type="ARBA" id="ARBA00023015"/>
    </source>
</evidence>
<dbReference type="Gene3D" id="1.10.10.10">
    <property type="entry name" value="Winged helix-like DNA-binding domain superfamily/Winged helix DNA-binding domain"/>
    <property type="match status" value="1"/>
</dbReference>
<dbReference type="EMBL" id="SJPV01000011">
    <property type="protein sequence ID" value="TWU32989.1"/>
    <property type="molecule type" value="Genomic_DNA"/>
</dbReference>
<dbReference type="GO" id="GO:0003677">
    <property type="term" value="F:DNA binding"/>
    <property type="evidence" value="ECO:0007669"/>
    <property type="project" value="UniProtKB-KW"/>
</dbReference>
<evidence type="ECO:0000256" key="3">
    <source>
        <dbReference type="ARBA" id="ARBA00023082"/>
    </source>
</evidence>
<protein>
    <submittedName>
        <fullName evidence="8">ECF RNA polymerase sigma factor SigL</fullName>
    </submittedName>
</protein>
<dbReference type="Pfam" id="PF04542">
    <property type="entry name" value="Sigma70_r2"/>
    <property type="match status" value="1"/>
</dbReference>
<evidence type="ECO:0000259" key="7">
    <source>
        <dbReference type="Pfam" id="PF08281"/>
    </source>
</evidence>
<accession>A0A5C6DDK0</accession>
<dbReference type="AlphaFoldDB" id="A0A5C6DDK0"/>
<dbReference type="InterPro" id="IPR013249">
    <property type="entry name" value="RNA_pol_sigma70_r4_t2"/>
</dbReference>
<keyword evidence="3" id="KW-0731">Sigma factor</keyword>
<dbReference type="RefSeq" id="WP_146530160.1">
    <property type="nucleotide sequence ID" value="NZ_SJPV01000011.1"/>
</dbReference>
<dbReference type="Proteomes" id="UP000319143">
    <property type="component" value="Unassembled WGS sequence"/>
</dbReference>
<dbReference type="Gene3D" id="1.10.1740.10">
    <property type="match status" value="1"/>
</dbReference>
<dbReference type="InterPro" id="IPR014284">
    <property type="entry name" value="RNA_pol_sigma-70_dom"/>
</dbReference>
<proteinExistence type="inferred from homology"/>
<keyword evidence="5" id="KW-0804">Transcription</keyword>
<dbReference type="PANTHER" id="PTHR43133">
    <property type="entry name" value="RNA POLYMERASE ECF-TYPE SIGMA FACTO"/>
    <property type="match status" value="1"/>
</dbReference>
<gene>
    <name evidence="8" type="primary">sigL_3</name>
    <name evidence="8" type="ORF">Poly41_53680</name>
</gene>
<name>A0A5C6DDK0_9BACT</name>
<dbReference type="OrthoDB" id="289887at2"/>
<evidence type="ECO:0000256" key="5">
    <source>
        <dbReference type="ARBA" id="ARBA00023163"/>
    </source>
</evidence>
<comment type="similarity">
    <text evidence="1">Belongs to the sigma-70 factor family. ECF subfamily.</text>
</comment>
<evidence type="ECO:0000313" key="8">
    <source>
        <dbReference type="EMBL" id="TWU32989.1"/>
    </source>
</evidence>
<organism evidence="8 9">
    <name type="scientific">Novipirellula artificiosorum</name>
    <dbReference type="NCBI Taxonomy" id="2528016"/>
    <lineage>
        <taxon>Bacteria</taxon>
        <taxon>Pseudomonadati</taxon>
        <taxon>Planctomycetota</taxon>
        <taxon>Planctomycetia</taxon>
        <taxon>Pirellulales</taxon>
        <taxon>Pirellulaceae</taxon>
        <taxon>Novipirellula</taxon>
    </lineage>
</organism>
<dbReference type="InterPro" id="IPR039425">
    <property type="entry name" value="RNA_pol_sigma-70-like"/>
</dbReference>